<feature type="transmembrane region" description="Helical" evidence="8">
    <location>
        <begin position="6"/>
        <end position="27"/>
    </location>
</feature>
<comment type="similarity">
    <text evidence="2">Belongs to the auxin efflux carrier (TC 2.A.69) family.</text>
</comment>
<sequence>MTAQILFGFLPVFVVIAIGYGVRASGLIPRASWRGVNTLNYRVLLPSLLFVTLARTEFAGPDALRLTALSLAGIATLAACGFALIRLISREPRVIGAFVAVTSVWNIVLVLALATSIFGAQAEETAIRVLVPGSLLATLIARYAVARGSGPVRLGGLATDPLVLGVILGLAASFTPLERAGQLMRPLDIVASGSISVILLAIGAGLDFGALKGRYKVLASAAGMRALASPLIFLAFALAAGFSGETLAIVLIAASSPTAAFVFALVAEFEGEEGLTAGMITASVLASAATSPVFVWLALAL</sequence>
<evidence type="ECO:0000313" key="10">
    <source>
        <dbReference type="Proteomes" id="UP000308054"/>
    </source>
</evidence>
<dbReference type="AlphaFoldDB" id="A0A4S2H346"/>
<keyword evidence="4" id="KW-1003">Cell membrane</keyword>
<feature type="transmembrane region" description="Helical" evidence="8">
    <location>
        <begin position="68"/>
        <end position="88"/>
    </location>
</feature>
<feature type="transmembrane region" description="Helical" evidence="8">
    <location>
        <begin position="126"/>
        <end position="145"/>
    </location>
</feature>
<protein>
    <submittedName>
        <fullName evidence="9">AEC family transporter</fullName>
    </submittedName>
</protein>
<feature type="transmembrane region" description="Helical" evidence="8">
    <location>
        <begin position="95"/>
        <end position="120"/>
    </location>
</feature>
<comment type="caution">
    <text evidence="9">The sequence shown here is derived from an EMBL/GenBank/DDBJ whole genome shotgun (WGS) entry which is preliminary data.</text>
</comment>
<keyword evidence="7 8" id="KW-0472">Membrane</keyword>
<dbReference type="InterPro" id="IPR038770">
    <property type="entry name" value="Na+/solute_symporter_sf"/>
</dbReference>
<feature type="transmembrane region" description="Helical" evidence="8">
    <location>
        <begin position="222"/>
        <end position="242"/>
    </location>
</feature>
<comment type="subcellular location">
    <subcellularLocation>
        <location evidence="1">Cell membrane</location>
        <topology evidence="1">Multi-pass membrane protein</topology>
    </subcellularLocation>
</comment>
<name>A0A4S2H346_9PROT</name>
<evidence type="ECO:0000256" key="2">
    <source>
        <dbReference type="ARBA" id="ARBA00010145"/>
    </source>
</evidence>
<feature type="transmembrane region" description="Helical" evidence="8">
    <location>
        <begin position="39"/>
        <end position="56"/>
    </location>
</feature>
<feature type="transmembrane region" description="Helical" evidence="8">
    <location>
        <begin position="157"/>
        <end position="177"/>
    </location>
</feature>
<dbReference type="Pfam" id="PF03547">
    <property type="entry name" value="Mem_trans"/>
    <property type="match status" value="2"/>
</dbReference>
<keyword evidence="5 8" id="KW-0812">Transmembrane</keyword>
<evidence type="ECO:0000256" key="8">
    <source>
        <dbReference type="SAM" id="Phobius"/>
    </source>
</evidence>
<evidence type="ECO:0000256" key="6">
    <source>
        <dbReference type="ARBA" id="ARBA00022989"/>
    </source>
</evidence>
<dbReference type="RefSeq" id="WP_135994268.1">
    <property type="nucleotide sequence ID" value="NZ_CP071057.1"/>
</dbReference>
<evidence type="ECO:0000313" key="9">
    <source>
        <dbReference type="EMBL" id="TGY89771.1"/>
    </source>
</evidence>
<reference evidence="9 10" key="1">
    <citation type="journal article" date="2017" name="Int. J. Syst. Evol. Microbiol.">
        <title>Marinicauda algicola sp. nov., isolated from a marine red alga Rhodosorus marinus.</title>
        <authorList>
            <person name="Jeong S.E."/>
            <person name="Jeon S.H."/>
            <person name="Chun B.H."/>
            <person name="Kim D.W."/>
            <person name="Jeon C.O."/>
        </authorList>
    </citation>
    <scope>NUCLEOTIDE SEQUENCE [LARGE SCALE GENOMIC DNA]</scope>
    <source>
        <strain evidence="9 10">JCM 31718</strain>
    </source>
</reference>
<dbReference type="Gene3D" id="1.20.1530.20">
    <property type="match status" value="1"/>
</dbReference>
<keyword evidence="6 8" id="KW-1133">Transmembrane helix</keyword>
<keyword evidence="10" id="KW-1185">Reference proteome</keyword>
<organism evidence="9 10">
    <name type="scientific">Marinicauda algicola</name>
    <dbReference type="NCBI Taxonomy" id="2029849"/>
    <lineage>
        <taxon>Bacteria</taxon>
        <taxon>Pseudomonadati</taxon>
        <taxon>Pseudomonadota</taxon>
        <taxon>Alphaproteobacteria</taxon>
        <taxon>Maricaulales</taxon>
        <taxon>Maricaulaceae</taxon>
        <taxon>Marinicauda</taxon>
    </lineage>
</organism>
<evidence type="ECO:0000256" key="5">
    <source>
        <dbReference type="ARBA" id="ARBA00022692"/>
    </source>
</evidence>
<dbReference type="GO" id="GO:0005886">
    <property type="term" value="C:plasma membrane"/>
    <property type="evidence" value="ECO:0007669"/>
    <property type="project" value="UniProtKB-SubCell"/>
</dbReference>
<dbReference type="GO" id="GO:0055085">
    <property type="term" value="P:transmembrane transport"/>
    <property type="evidence" value="ECO:0007669"/>
    <property type="project" value="InterPro"/>
</dbReference>
<dbReference type="Proteomes" id="UP000308054">
    <property type="component" value="Unassembled WGS sequence"/>
</dbReference>
<evidence type="ECO:0000256" key="3">
    <source>
        <dbReference type="ARBA" id="ARBA00022448"/>
    </source>
</evidence>
<dbReference type="OrthoDB" id="9805563at2"/>
<feature type="transmembrane region" description="Helical" evidence="8">
    <location>
        <begin position="279"/>
        <end position="299"/>
    </location>
</feature>
<dbReference type="PANTHER" id="PTHR36838">
    <property type="entry name" value="AUXIN EFFLUX CARRIER FAMILY PROTEIN"/>
    <property type="match status" value="1"/>
</dbReference>
<evidence type="ECO:0000256" key="4">
    <source>
        <dbReference type="ARBA" id="ARBA00022475"/>
    </source>
</evidence>
<dbReference type="EMBL" id="SRXW01000001">
    <property type="protein sequence ID" value="TGY89771.1"/>
    <property type="molecule type" value="Genomic_DNA"/>
</dbReference>
<accession>A0A4S2H346</accession>
<evidence type="ECO:0000256" key="1">
    <source>
        <dbReference type="ARBA" id="ARBA00004651"/>
    </source>
</evidence>
<evidence type="ECO:0000256" key="7">
    <source>
        <dbReference type="ARBA" id="ARBA00023136"/>
    </source>
</evidence>
<dbReference type="InterPro" id="IPR004776">
    <property type="entry name" value="Mem_transp_PIN-like"/>
</dbReference>
<keyword evidence="3" id="KW-0813">Transport</keyword>
<proteinExistence type="inferred from homology"/>
<gene>
    <name evidence="9" type="ORF">E5163_01115</name>
</gene>
<feature type="transmembrane region" description="Helical" evidence="8">
    <location>
        <begin position="189"/>
        <end position="210"/>
    </location>
</feature>